<dbReference type="Gene3D" id="3.40.50.1820">
    <property type="entry name" value="alpha/beta hydrolase"/>
    <property type="match status" value="1"/>
</dbReference>
<dbReference type="Pfam" id="PF00561">
    <property type="entry name" value="Abhydrolase_1"/>
    <property type="match status" value="1"/>
</dbReference>
<dbReference type="InterPro" id="IPR029058">
    <property type="entry name" value="AB_hydrolase_fold"/>
</dbReference>
<dbReference type="InterPro" id="IPR000073">
    <property type="entry name" value="AB_hydrolase_1"/>
</dbReference>
<evidence type="ECO:0000313" key="4">
    <source>
        <dbReference type="EMBL" id="MBI1757150.1"/>
    </source>
</evidence>
<dbReference type="PANTHER" id="PTHR22946">
    <property type="entry name" value="DIENELACTONE HYDROLASE DOMAIN-CONTAINING PROTEIN-RELATED"/>
    <property type="match status" value="1"/>
</dbReference>
<keyword evidence="1 4" id="KW-0378">Hydrolase</keyword>
<name>A0A931LYL2_FIMGI</name>
<dbReference type="AlphaFoldDB" id="A0A931LYL2"/>
<dbReference type="GO" id="GO:0052689">
    <property type="term" value="F:carboxylic ester hydrolase activity"/>
    <property type="evidence" value="ECO:0007669"/>
    <property type="project" value="UniProtKB-ARBA"/>
</dbReference>
<dbReference type="InterPro" id="IPR050261">
    <property type="entry name" value="FrsA_esterase"/>
</dbReference>
<comment type="caution">
    <text evidence="4">The sequence shown here is derived from an EMBL/GenBank/DDBJ whole genome shotgun (WGS) entry which is preliminary data.</text>
</comment>
<dbReference type="Proteomes" id="UP000727962">
    <property type="component" value="Unassembled WGS sequence"/>
</dbReference>
<accession>A0A931LYL2</accession>
<reference evidence="4" key="1">
    <citation type="submission" date="2020-07" db="EMBL/GenBank/DDBJ databases">
        <title>Huge and variable diversity of episymbiotic CPR bacteria and DPANN archaea in groundwater ecosystems.</title>
        <authorList>
            <person name="He C.Y."/>
            <person name="Keren R."/>
            <person name="Whittaker M."/>
            <person name="Farag I.F."/>
            <person name="Doudna J."/>
            <person name="Cate J.H.D."/>
            <person name="Banfield J.F."/>
        </authorList>
    </citation>
    <scope>NUCLEOTIDE SEQUENCE</scope>
    <source>
        <strain evidence="4">NC_groundwater_17_Pr7_B-0.1um_64_12</strain>
    </source>
</reference>
<dbReference type="SUPFAM" id="SSF53474">
    <property type="entry name" value="alpha/beta-Hydrolases"/>
    <property type="match status" value="1"/>
</dbReference>
<comment type="similarity">
    <text evidence="2">Belongs to the AB hydrolase superfamily. FUS2 hydrolase family.</text>
</comment>
<proteinExistence type="inferred from homology"/>
<dbReference type="EMBL" id="JACOSL010000053">
    <property type="protein sequence ID" value="MBI1757150.1"/>
    <property type="molecule type" value="Genomic_DNA"/>
</dbReference>
<evidence type="ECO:0000259" key="3">
    <source>
        <dbReference type="Pfam" id="PF00561"/>
    </source>
</evidence>
<evidence type="ECO:0000313" key="5">
    <source>
        <dbReference type="Proteomes" id="UP000727962"/>
    </source>
</evidence>
<feature type="domain" description="AB hydrolase-1" evidence="3">
    <location>
        <begin position="85"/>
        <end position="235"/>
    </location>
</feature>
<evidence type="ECO:0000256" key="1">
    <source>
        <dbReference type="ARBA" id="ARBA00022801"/>
    </source>
</evidence>
<dbReference type="PANTHER" id="PTHR22946:SF9">
    <property type="entry name" value="POLYKETIDE TRANSFERASE AF380"/>
    <property type="match status" value="1"/>
</dbReference>
<sequence length="329" mass="34926">MLSLPLLMAGQASTPGLPATGDPILGIRTSVPSWEQLRGFYSSHPRRRRPRETVEHAGNTLIFRARLRDGLRVVFMRPSAPGRYPSVLCLHGLRGSKEQFLRLVGGRLLARGLAVIAIDAPFHGQRRTPEGDRMLAHMLAVAGRGLAQGDLAASVFQGDSGRAGAMLYEAIVEKGVRDAGVALDFLAARKDVDSGRIGVLGSSLGSTMAAILGGLDSRVGAVVLCVGGDPTLPLLDGATPEARLRLAAVSPSLFVSHFDGRPLLMVNAMLDKTVPGNAADRLFAAAGEPKKQVWYRGSHTLPSEALDQAAAWIAAYLQGQSTKNFVKRA</sequence>
<gene>
    <name evidence="4" type="ORF">HYR64_08605</name>
</gene>
<protein>
    <submittedName>
        <fullName evidence="4">Alpha/beta fold hydrolase</fullName>
    </submittedName>
</protein>
<organism evidence="4 5">
    <name type="scientific">Fimbriimonas ginsengisoli</name>
    <dbReference type="NCBI Taxonomy" id="1005039"/>
    <lineage>
        <taxon>Bacteria</taxon>
        <taxon>Bacillati</taxon>
        <taxon>Armatimonadota</taxon>
        <taxon>Fimbriimonadia</taxon>
        <taxon>Fimbriimonadales</taxon>
        <taxon>Fimbriimonadaceae</taxon>
        <taxon>Fimbriimonas</taxon>
    </lineage>
</organism>
<evidence type="ECO:0000256" key="2">
    <source>
        <dbReference type="ARBA" id="ARBA00038115"/>
    </source>
</evidence>